<dbReference type="PIRSF" id="PIRSF006648">
    <property type="entry name" value="DrrB"/>
    <property type="match status" value="1"/>
</dbReference>
<evidence type="ECO:0000256" key="4">
    <source>
        <dbReference type="ARBA" id="ARBA00023136"/>
    </source>
</evidence>
<protein>
    <submittedName>
        <fullName evidence="8">ABC transporter permease</fullName>
    </submittedName>
</protein>
<keyword evidence="5" id="KW-0046">Antibiotic resistance</keyword>
<dbReference type="RefSeq" id="WP_108317302.1">
    <property type="nucleotide sequence ID" value="NZ_QDFT01000058.1"/>
</dbReference>
<dbReference type="PANTHER" id="PTHR43229">
    <property type="entry name" value="NODULATION PROTEIN J"/>
    <property type="match status" value="1"/>
</dbReference>
<proteinExistence type="predicted"/>
<dbReference type="Pfam" id="PF01061">
    <property type="entry name" value="ABC2_membrane"/>
    <property type="match status" value="1"/>
</dbReference>
<keyword evidence="4 6" id="KW-0472">Membrane</keyword>
<sequence>MRAVAMLTGRNLLLFVRDRAGVFFSLLSVLILIALYALFLGNLQVDNLVERFPNADAADIHWFVGAWVLAGITMITTLTTALASLSVFVDDRASGRFVDILISPIRRGELIAGYLLSSFVISVTMSALVVVVGQVYLLSQGGGMMPWGRITETLGYVVLSSAAFSALSSFAVTFLRSSAAFSALSTVVGTIIGFLAGAYIPVGTFPDAVRDVINSLPFAQAAMLIRGPMTAEALAALTDGQADASKAVEAFYGISADVGGLEVDSVFAVGLLAVVLVVFAALGARQLRLRIR</sequence>
<feature type="transmembrane region" description="Helical" evidence="6">
    <location>
        <begin position="153"/>
        <end position="172"/>
    </location>
</feature>
<feature type="transmembrane region" description="Helical" evidence="6">
    <location>
        <begin position="110"/>
        <end position="133"/>
    </location>
</feature>
<gene>
    <name evidence="8" type="ORF">DC432_14695</name>
</gene>
<dbReference type="GO" id="GO:0046677">
    <property type="term" value="P:response to antibiotic"/>
    <property type="evidence" value="ECO:0007669"/>
    <property type="project" value="UniProtKB-KW"/>
</dbReference>
<evidence type="ECO:0000256" key="5">
    <source>
        <dbReference type="ARBA" id="ARBA00023251"/>
    </source>
</evidence>
<dbReference type="EMBL" id="QDFT01000058">
    <property type="protein sequence ID" value="PVE62266.1"/>
    <property type="molecule type" value="Genomic_DNA"/>
</dbReference>
<evidence type="ECO:0000256" key="2">
    <source>
        <dbReference type="ARBA" id="ARBA00022692"/>
    </source>
</evidence>
<dbReference type="GO" id="GO:0043190">
    <property type="term" value="C:ATP-binding cassette (ABC) transporter complex"/>
    <property type="evidence" value="ECO:0007669"/>
    <property type="project" value="InterPro"/>
</dbReference>
<reference evidence="8 9" key="1">
    <citation type="submission" date="2018-04" db="EMBL/GenBank/DDBJ databases">
        <authorList>
            <person name="Go L.Y."/>
            <person name="Mitchell J.A."/>
        </authorList>
    </citation>
    <scope>NUCLEOTIDE SEQUENCE [LARGE SCALE GENOMIC DNA]</scope>
    <source>
        <strain evidence="8 9">TPD7010</strain>
    </source>
</reference>
<dbReference type="AlphaFoldDB" id="A0A2T7VXS1"/>
<dbReference type="PANTHER" id="PTHR43229:SF2">
    <property type="entry name" value="NODULATION PROTEIN J"/>
    <property type="match status" value="1"/>
</dbReference>
<feature type="transmembrane region" description="Helical" evidence="6">
    <location>
        <begin position="60"/>
        <end position="89"/>
    </location>
</feature>
<feature type="domain" description="ABC-2 type transporter transmembrane" evidence="7">
    <location>
        <begin position="4"/>
        <end position="222"/>
    </location>
</feature>
<dbReference type="InterPro" id="IPR051784">
    <property type="entry name" value="Nod_factor_ABC_transporter"/>
</dbReference>
<keyword evidence="3 6" id="KW-1133">Transmembrane helix</keyword>
<organism evidence="8 9">
    <name type="scientific">Microbacterium testaceum</name>
    <name type="common">Aureobacterium testaceum</name>
    <name type="synonym">Brevibacterium testaceum</name>
    <dbReference type="NCBI Taxonomy" id="2033"/>
    <lineage>
        <taxon>Bacteria</taxon>
        <taxon>Bacillati</taxon>
        <taxon>Actinomycetota</taxon>
        <taxon>Actinomycetes</taxon>
        <taxon>Micrococcales</taxon>
        <taxon>Microbacteriaceae</taxon>
        <taxon>Microbacterium</taxon>
    </lineage>
</organism>
<name>A0A2T7VXS1_MICTE</name>
<feature type="transmembrane region" description="Helical" evidence="6">
    <location>
        <begin position="265"/>
        <end position="284"/>
    </location>
</feature>
<dbReference type="InterPro" id="IPR000412">
    <property type="entry name" value="ABC_2_transport"/>
</dbReference>
<evidence type="ECO:0000313" key="8">
    <source>
        <dbReference type="EMBL" id="PVE62266.1"/>
    </source>
</evidence>
<feature type="transmembrane region" description="Helical" evidence="6">
    <location>
        <begin position="179"/>
        <end position="200"/>
    </location>
</feature>
<evidence type="ECO:0000256" key="3">
    <source>
        <dbReference type="ARBA" id="ARBA00022989"/>
    </source>
</evidence>
<accession>A0A2T7VXS1</accession>
<comment type="caution">
    <text evidence="8">The sequence shown here is derived from an EMBL/GenBank/DDBJ whole genome shotgun (WGS) entry which is preliminary data.</text>
</comment>
<comment type="subcellular location">
    <subcellularLocation>
        <location evidence="1">Membrane</location>
        <topology evidence="1">Multi-pass membrane protein</topology>
    </subcellularLocation>
</comment>
<evidence type="ECO:0000259" key="7">
    <source>
        <dbReference type="Pfam" id="PF01061"/>
    </source>
</evidence>
<evidence type="ECO:0000313" key="9">
    <source>
        <dbReference type="Proteomes" id="UP000244649"/>
    </source>
</evidence>
<keyword evidence="2 6" id="KW-0812">Transmembrane</keyword>
<dbReference type="Proteomes" id="UP000244649">
    <property type="component" value="Unassembled WGS sequence"/>
</dbReference>
<dbReference type="GO" id="GO:0140359">
    <property type="term" value="F:ABC-type transporter activity"/>
    <property type="evidence" value="ECO:0007669"/>
    <property type="project" value="InterPro"/>
</dbReference>
<evidence type="ECO:0000256" key="6">
    <source>
        <dbReference type="SAM" id="Phobius"/>
    </source>
</evidence>
<feature type="transmembrane region" description="Helical" evidence="6">
    <location>
        <begin position="20"/>
        <end position="40"/>
    </location>
</feature>
<evidence type="ECO:0000256" key="1">
    <source>
        <dbReference type="ARBA" id="ARBA00004141"/>
    </source>
</evidence>
<dbReference type="InterPro" id="IPR013525">
    <property type="entry name" value="ABC2_TM"/>
</dbReference>